<dbReference type="RefSeq" id="XP_009546172.1">
    <property type="nucleotide sequence ID" value="XM_009547877.1"/>
</dbReference>
<feature type="signal peptide" evidence="1">
    <location>
        <begin position="1"/>
        <end position="20"/>
    </location>
</feature>
<dbReference type="AlphaFoldDB" id="W4K858"/>
<gene>
    <name evidence="2" type="ORF">HETIRDRAFT_173217</name>
</gene>
<evidence type="ECO:0008006" key="4">
    <source>
        <dbReference type="Google" id="ProtNLM"/>
    </source>
</evidence>
<dbReference type="GeneID" id="20668429"/>
<name>W4K858_HETIT</name>
<proteinExistence type="predicted"/>
<dbReference type="KEGG" id="hir:HETIRDRAFT_173217"/>
<sequence length="108" mass="10829">MFSPASLFFMLVVGGAAVHASPATSCPSERPNHLCCRSLGPFSDNEYVWENICGITGVDANVSTAAGCSPTASCLSGVIAACCQTVVGCAEGGGVDGPIGLDCVEVEN</sequence>
<dbReference type="HOGENOM" id="CLU_2197316_0_0_1"/>
<evidence type="ECO:0000256" key="1">
    <source>
        <dbReference type="SAM" id="SignalP"/>
    </source>
</evidence>
<dbReference type="Proteomes" id="UP000030671">
    <property type="component" value="Unassembled WGS sequence"/>
</dbReference>
<evidence type="ECO:0000313" key="2">
    <source>
        <dbReference type="EMBL" id="ETW81535.1"/>
    </source>
</evidence>
<dbReference type="InParanoid" id="W4K858"/>
<feature type="chain" id="PRO_5004844132" description="Hydrophobin" evidence="1">
    <location>
        <begin position="21"/>
        <end position="108"/>
    </location>
</feature>
<accession>W4K858</accession>
<keyword evidence="1" id="KW-0732">Signal</keyword>
<dbReference type="OrthoDB" id="3225847at2759"/>
<dbReference type="EMBL" id="KI925458">
    <property type="protein sequence ID" value="ETW81535.1"/>
    <property type="molecule type" value="Genomic_DNA"/>
</dbReference>
<dbReference type="eggNOG" id="ENOG502RD60">
    <property type="taxonomic scope" value="Eukaryota"/>
</dbReference>
<organism evidence="2 3">
    <name type="scientific">Heterobasidion irregulare (strain TC 32-1)</name>
    <dbReference type="NCBI Taxonomy" id="747525"/>
    <lineage>
        <taxon>Eukaryota</taxon>
        <taxon>Fungi</taxon>
        <taxon>Dikarya</taxon>
        <taxon>Basidiomycota</taxon>
        <taxon>Agaricomycotina</taxon>
        <taxon>Agaricomycetes</taxon>
        <taxon>Russulales</taxon>
        <taxon>Bondarzewiaceae</taxon>
        <taxon>Heterobasidion</taxon>
        <taxon>Heterobasidion annosum species complex</taxon>
    </lineage>
</organism>
<evidence type="ECO:0000313" key="3">
    <source>
        <dbReference type="Proteomes" id="UP000030671"/>
    </source>
</evidence>
<reference evidence="2 3" key="1">
    <citation type="journal article" date="2012" name="New Phytol.">
        <title>Insight into trade-off between wood decay and parasitism from the genome of a fungal forest pathogen.</title>
        <authorList>
            <person name="Olson A."/>
            <person name="Aerts A."/>
            <person name="Asiegbu F."/>
            <person name="Belbahri L."/>
            <person name="Bouzid O."/>
            <person name="Broberg A."/>
            <person name="Canback B."/>
            <person name="Coutinho P.M."/>
            <person name="Cullen D."/>
            <person name="Dalman K."/>
            <person name="Deflorio G."/>
            <person name="van Diepen L.T."/>
            <person name="Dunand C."/>
            <person name="Duplessis S."/>
            <person name="Durling M."/>
            <person name="Gonthier P."/>
            <person name="Grimwood J."/>
            <person name="Fossdal C.G."/>
            <person name="Hansson D."/>
            <person name="Henrissat B."/>
            <person name="Hietala A."/>
            <person name="Himmelstrand K."/>
            <person name="Hoffmeister D."/>
            <person name="Hogberg N."/>
            <person name="James T.Y."/>
            <person name="Karlsson M."/>
            <person name="Kohler A."/>
            <person name="Kues U."/>
            <person name="Lee Y.H."/>
            <person name="Lin Y.C."/>
            <person name="Lind M."/>
            <person name="Lindquist E."/>
            <person name="Lombard V."/>
            <person name="Lucas S."/>
            <person name="Lunden K."/>
            <person name="Morin E."/>
            <person name="Murat C."/>
            <person name="Park J."/>
            <person name="Raffaello T."/>
            <person name="Rouze P."/>
            <person name="Salamov A."/>
            <person name="Schmutz J."/>
            <person name="Solheim H."/>
            <person name="Stahlberg J."/>
            <person name="Velez H."/>
            <person name="de Vries R.P."/>
            <person name="Wiebenga A."/>
            <person name="Woodward S."/>
            <person name="Yakovlev I."/>
            <person name="Garbelotto M."/>
            <person name="Martin F."/>
            <person name="Grigoriev I.V."/>
            <person name="Stenlid J."/>
        </authorList>
    </citation>
    <scope>NUCLEOTIDE SEQUENCE [LARGE SCALE GENOMIC DNA]</scope>
    <source>
        <strain evidence="2 3">TC 32-1</strain>
    </source>
</reference>
<keyword evidence="3" id="KW-1185">Reference proteome</keyword>
<protein>
    <recommendedName>
        <fullName evidence="4">Hydrophobin</fullName>
    </recommendedName>
</protein>